<feature type="domain" description="DUF3859" evidence="2">
    <location>
        <begin position="28"/>
        <end position="158"/>
    </location>
</feature>
<protein>
    <recommendedName>
        <fullName evidence="2">DUF3859 domain-containing protein</fullName>
    </recommendedName>
</protein>
<name>A0A0P1GC52_9RHOB</name>
<evidence type="ECO:0000313" key="4">
    <source>
        <dbReference type="Proteomes" id="UP000054935"/>
    </source>
</evidence>
<feature type="chain" id="PRO_5006063277" description="DUF3859 domain-containing protein" evidence="1">
    <location>
        <begin position="20"/>
        <end position="178"/>
    </location>
</feature>
<evidence type="ECO:0000313" key="3">
    <source>
        <dbReference type="EMBL" id="CUH78989.1"/>
    </source>
</evidence>
<gene>
    <name evidence="3" type="ORF">TRN7648_02269</name>
</gene>
<keyword evidence="1" id="KW-0732">Signal</keyword>
<dbReference type="Proteomes" id="UP000054935">
    <property type="component" value="Unassembled WGS sequence"/>
</dbReference>
<dbReference type="RefSeq" id="WP_058247741.1">
    <property type="nucleotide sequence ID" value="NZ_CYSE01000003.1"/>
</dbReference>
<feature type="signal peptide" evidence="1">
    <location>
        <begin position="1"/>
        <end position="19"/>
    </location>
</feature>
<dbReference type="InterPro" id="IPR024331">
    <property type="entry name" value="DUF3859"/>
</dbReference>
<dbReference type="EMBL" id="CYSE01000003">
    <property type="protein sequence ID" value="CUH78989.1"/>
    <property type="molecule type" value="Genomic_DNA"/>
</dbReference>
<proteinExistence type="predicted"/>
<dbReference type="Pfam" id="PF12975">
    <property type="entry name" value="DUF3859"/>
    <property type="match status" value="1"/>
</dbReference>
<sequence>MTVLRFAAAVSLCAAMAQAESGSDAALVTLIDHGVICQVDPEGTRPAPGTESGILNIIEQSKPIDVTTSAVPAERGLSFGIRAQIAENSVPEALTVVVQHPPMGDAGVTVERWGADVAPGQTLLNLFTFEHEYELVQGTWTFQLVQGDTVLIEQSFAVLPKGSVPQVQQTCFAPQILS</sequence>
<keyword evidence="4" id="KW-1185">Reference proteome</keyword>
<dbReference type="AlphaFoldDB" id="A0A0P1GC52"/>
<evidence type="ECO:0000256" key="1">
    <source>
        <dbReference type="SAM" id="SignalP"/>
    </source>
</evidence>
<dbReference type="Gene3D" id="2.60.40.2390">
    <property type="match status" value="1"/>
</dbReference>
<dbReference type="OrthoDB" id="7864302at2"/>
<reference evidence="3 4" key="1">
    <citation type="submission" date="2015-09" db="EMBL/GenBank/DDBJ databases">
        <authorList>
            <consortium name="Swine Surveillance"/>
        </authorList>
    </citation>
    <scope>NUCLEOTIDE SEQUENCE [LARGE SCALE GENOMIC DNA]</scope>
    <source>
        <strain evidence="3 4">CECT 7648</strain>
    </source>
</reference>
<evidence type="ECO:0000259" key="2">
    <source>
        <dbReference type="Pfam" id="PF12975"/>
    </source>
</evidence>
<organism evidence="3 4">
    <name type="scientific">Tropicibacter naphthalenivorans</name>
    <dbReference type="NCBI Taxonomy" id="441103"/>
    <lineage>
        <taxon>Bacteria</taxon>
        <taxon>Pseudomonadati</taxon>
        <taxon>Pseudomonadota</taxon>
        <taxon>Alphaproteobacteria</taxon>
        <taxon>Rhodobacterales</taxon>
        <taxon>Roseobacteraceae</taxon>
        <taxon>Tropicibacter</taxon>
    </lineage>
</organism>
<accession>A0A0P1GC52</accession>